<dbReference type="GO" id="GO:0000160">
    <property type="term" value="P:phosphorelay signal transduction system"/>
    <property type="evidence" value="ECO:0007669"/>
    <property type="project" value="InterPro"/>
</dbReference>
<evidence type="ECO:0000313" key="1">
    <source>
        <dbReference type="EMBL" id="CAH1520915.1"/>
    </source>
</evidence>
<dbReference type="EMBL" id="CAKMTQ010000001">
    <property type="protein sequence ID" value="CAH1520915.1"/>
    <property type="molecule type" value="Genomic_DNA"/>
</dbReference>
<organism evidence="1 2">
    <name type="scientific">Vibrio owensii</name>
    <dbReference type="NCBI Taxonomy" id="696485"/>
    <lineage>
        <taxon>Bacteria</taxon>
        <taxon>Pseudomonadati</taxon>
        <taxon>Pseudomonadota</taxon>
        <taxon>Gammaproteobacteria</taxon>
        <taxon>Vibrionales</taxon>
        <taxon>Vibrionaceae</taxon>
        <taxon>Vibrio</taxon>
    </lineage>
</organism>
<name>A0AAU9PZC4_9VIBR</name>
<accession>A0AAU9PZC4</accession>
<gene>
    <name evidence="1" type="ORF">THF1D04_10495</name>
</gene>
<dbReference type="Proteomes" id="UP001295420">
    <property type="component" value="Unassembled WGS sequence"/>
</dbReference>
<dbReference type="SUPFAM" id="SSF47226">
    <property type="entry name" value="Histidine-containing phosphotransfer domain, HPT domain"/>
    <property type="match status" value="1"/>
</dbReference>
<protein>
    <recommendedName>
        <fullName evidence="3">Hpt domain-containing protein</fullName>
    </recommendedName>
</protein>
<reference evidence="1" key="1">
    <citation type="submission" date="2022-01" db="EMBL/GenBank/DDBJ databases">
        <authorList>
            <person name="Lagorce A."/>
        </authorList>
    </citation>
    <scope>NUCLEOTIDE SEQUENCE</scope>
    <source>
        <strain evidence="1">Th15_F1_D04</strain>
    </source>
</reference>
<sequence>MIKYRIDEALFQKSTGAEFTSNKGIHFRRLAVSGLKALHADVIEQSYSNKTLAHRLKGIVSACGLNDVASVCQKLELYDGVLNEKRTRTIISDMALNSICSLSI</sequence>
<dbReference type="RefSeq" id="WP_052447901.1">
    <property type="nucleotide sequence ID" value="NZ_BBKO01000071.1"/>
</dbReference>
<evidence type="ECO:0008006" key="3">
    <source>
        <dbReference type="Google" id="ProtNLM"/>
    </source>
</evidence>
<proteinExistence type="predicted"/>
<dbReference type="InterPro" id="IPR036641">
    <property type="entry name" value="HPT_dom_sf"/>
</dbReference>
<evidence type="ECO:0000313" key="2">
    <source>
        <dbReference type="Proteomes" id="UP001295420"/>
    </source>
</evidence>
<comment type="caution">
    <text evidence="1">The sequence shown here is derived from an EMBL/GenBank/DDBJ whole genome shotgun (WGS) entry which is preliminary data.</text>
</comment>
<dbReference type="Gene3D" id="1.20.120.160">
    <property type="entry name" value="HPT domain"/>
    <property type="match status" value="1"/>
</dbReference>
<dbReference type="AlphaFoldDB" id="A0AAU9PZC4"/>